<dbReference type="Pfam" id="PF00419">
    <property type="entry name" value="Fimbrial"/>
    <property type="match status" value="1"/>
</dbReference>
<comment type="caution">
    <text evidence="4">The sequence shown here is derived from an EMBL/GenBank/DDBJ whole genome shotgun (WGS) entry which is preliminary data.</text>
</comment>
<dbReference type="InterPro" id="IPR008966">
    <property type="entry name" value="Adhesion_dom_sf"/>
</dbReference>
<keyword evidence="5" id="KW-1185">Reference proteome</keyword>
<evidence type="ECO:0000256" key="1">
    <source>
        <dbReference type="ARBA" id="ARBA00022729"/>
    </source>
</evidence>
<dbReference type="SUPFAM" id="SSF49401">
    <property type="entry name" value="Bacterial adhesins"/>
    <property type="match status" value="1"/>
</dbReference>
<dbReference type="Gene3D" id="2.60.40.3310">
    <property type="match status" value="1"/>
</dbReference>
<dbReference type="InterPro" id="IPR000259">
    <property type="entry name" value="Adhesion_dom_fimbrial"/>
</dbReference>
<reference evidence="4" key="1">
    <citation type="submission" date="2023-07" db="EMBL/GenBank/DDBJ databases">
        <title>A collection of bacterial strains from the Burkholderia cepacia Research Laboratory and Repository.</title>
        <authorList>
            <person name="Lipuma J."/>
            <person name="Spilker T."/>
            <person name="Caverly L."/>
        </authorList>
    </citation>
    <scope>NUCLEOTIDE SEQUENCE</scope>
    <source>
        <strain evidence="4">AU42020</strain>
    </source>
</reference>
<name>A0ABT8PHW6_9BURK</name>
<evidence type="ECO:0000259" key="2">
    <source>
        <dbReference type="Pfam" id="PF00419"/>
    </source>
</evidence>
<dbReference type="InterPro" id="IPR036937">
    <property type="entry name" value="Adhesion_dom_fimbrial_sf"/>
</dbReference>
<dbReference type="Proteomes" id="UP001171606">
    <property type="component" value="Unassembled WGS sequence"/>
</dbReference>
<dbReference type="PANTHER" id="PTHR33420:SF3">
    <property type="entry name" value="FIMBRIAL SUBUNIT ELFA"/>
    <property type="match status" value="1"/>
</dbReference>
<gene>
    <name evidence="4" type="ORF">QZM52_24525</name>
</gene>
<evidence type="ECO:0000313" key="5">
    <source>
        <dbReference type="Proteomes" id="UP001171606"/>
    </source>
</evidence>
<dbReference type="RefSeq" id="WP_174920277.1">
    <property type="nucleotide sequence ID" value="NZ_CABVPT010000004.1"/>
</dbReference>
<dbReference type="PANTHER" id="PTHR33420">
    <property type="entry name" value="FIMBRIAL SUBUNIT ELFA-RELATED"/>
    <property type="match status" value="1"/>
</dbReference>
<sequence length="353" mass="37755">MLYQTRLEYISAISTRNTRFLRTAVLSLMLLVGVGVGEAQAVCTQAGGKITPVTFPQLPASLTLAPAAIGQVMAYYEVQAPLANPPSFLCAKGDILGLSNMTVSLPLQDQSKKIYESGLPGIGMRFSFKATVNWGLLTEPPYEGTTTGSGVLIYPFDIMRVEFIRTAMDVGSGSITPFDLSTSFYIGTNPRTTIPITGTQMKTTLVNKIYFSSCYNQSSAPTVNLGRPSISELKQGATLQKDFSLDIRCDGMNSTTKPPVSIYFKGNSPRDGLLLTDGQGEAGRAQGVGVALTNSNGVALPFSKAKAMPMSWTSSGTNTEFYHFSGKARYVVSGGEVKAGKADATLTYVLEYN</sequence>
<dbReference type="Gene3D" id="2.60.40.1090">
    <property type="entry name" value="Fimbrial-type adhesion domain"/>
    <property type="match status" value="1"/>
</dbReference>
<feature type="domain" description="Fimbrial-type adhesion" evidence="2">
    <location>
        <begin position="216"/>
        <end position="352"/>
    </location>
</feature>
<keyword evidence="1" id="KW-0732">Signal</keyword>
<accession>A0ABT8PHW6</accession>
<dbReference type="EMBL" id="JAUJSQ010000010">
    <property type="protein sequence ID" value="MDN7934461.1"/>
    <property type="molecule type" value="Genomic_DNA"/>
</dbReference>
<dbReference type="Pfam" id="PF22003">
    <property type="entry name" value="MrkDrd"/>
    <property type="match status" value="1"/>
</dbReference>
<dbReference type="InterPro" id="IPR054160">
    <property type="entry name" value="MrkD_recept-bd"/>
</dbReference>
<evidence type="ECO:0000313" key="4">
    <source>
        <dbReference type="EMBL" id="MDN7934461.1"/>
    </source>
</evidence>
<feature type="domain" description="MrkD-like receptor binding" evidence="3">
    <location>
        <begin position="67"/>
        <end position="191"/>
    </location>
</feature>
<dbReference type="InterPro" id="IPR050263">
    <property type="entry name" value="Bact_Fimbrial_Adh_Pro"/>
</dbReference>
<evidence type="ECO:0000259" key="3">
    <source>
        <dbReference type="Pfam" id="PF22003"/>
    </source>
</evidence>
<protein>
    <submittedName>
        <fullName evidence="4">Fimbrial protein</fullName>
    </submittedName>
</protein>
<organism evidence="4 5">
    <name type="scientific">Burkholderia metallica</name>
    <dbReference type="NCBI Taxonomy" id="488729"/>
    <lineage>
        <taxon>Bacteria</taxon>
        <taxon>Pseudomonadati</taxon>
        <taxon>Pseudomonadota</taxon>
        <taxon>Betaproteobacteria</taxon>
        <taxon>Burkholderiales</taxon>
        <taxon>Burkholderiaceae</taxon>
        <taxon>Burkholderia</taxon>
        <taxon>Burkholderia cepacia complex</taxon>
    </lineage>
</organism>
<proteinExistence type="predicted"/>